<organism evidence="6 7">
    <name type="scientific">Mastacembelus armatus</name>
    <name type="common">zig-zag eel</name>
    <dbReference type="NCBI Taxonomy" id="205130"/>
    <lineage>
        <taxon>Eukaryota</taxon>
        <taxon>Metazoa</taxon>
        <taxon>Chordata</taxon>
        <taxon>Craniata</taxon>
        <taxon>Vertebrata</taxon>
        <taxon>Euteleostomi</taxon>
        <taxon>Actinopterygii</taxon>
        <taxon>Neopterygii</taxon>
        <taxon>Teleostei</taxon>
        <taxon>Neoteleostei</taxon>
        <taxon>Acanthomorphata</taxon>
        <taxon>Anabantaria</taxon>
        <taxon>Synbranchiformes</taxon>
        <taxon>Mastacembelidae</taxon>
        <taxon>Mastacembelus</taxon>
    </lineage>
</organism>
<dbReference type="Ensembl" id="ENSMAMT00000003263.2">
    <property type="protein sequence ID" value="ENSMAMP00000003191.2"/>
    <property type="gene ID" value="ENSMAMG00000002198.2"/>
</dbReference>
<dbReference type="InterPro" id="IPR036179">
    <property type="entry name" value="Ig-like_dom_sf"/>
</dbReference>
<dbReference type="FunCoup" id="A0A3Q3L105">
    <property type="interactions" value="734"/>
</dbReference>
<dbReference type="Pfam" id="PF24518">
    <property type="entry name" value="Ig_CD22"/>
    <property type="match status" value="1"/>
</dbReference>
<evidence type="ECO:0000256" key="3">
    <source>
        <dbReference type="ARBA" id="ARBA00045430"/>
    </source>
</evidence>
<dbReference type="InterPro" id="IPR056386">
    <property type="entry name" value="Ig_CD22"/>
</dbReference>
<protein>
    <recommendedName>
        <fullName evidence="1">B-cell receptor CD22</fullName>
    </recommendedName>
    <alternativeName>
        <fullName evidence="2">Sialic acid-binding Ig-like lectin 2</fullName>
    </alternativeName>
</protein>
<dbReference type="InParanoid" id="A0A3Q3L105"/>
<dbReference type="PROSITE" id="PS50835">
    <property type="entry name" value="IG_LIKE"/>
    <property type="match status" value="3"/>
</dbReference>
<dbReference type="InterPro" id="IPR007110">
    <property type="entry name" value="Ig-like_dom"/>
</dbReference>
<dbReference type="PANTHER" id="PTHR46013">
    <property type="entry name" value="VASCULAR CELL ADHESION MOLECULE 1"/>
    <property type="match status" value="1"/>
</dbReference>
<reference evidence="6" key="1">
    <citation type="submission" date="2025-08" db="UniProtKB">
        <authorList>
            <consortium name="Ensembl"/>
        </authorList>
    </citation>
    <scope>IDENTIFICATION</scope>
</reference>
<evidence type="ECO:0000313" key="7">
    <source>
        <dbReference type="Proteomes" id="UP000261640"/>
    </source>
</evidence>
<evidence type="ECO:0000313" key="6">
    <source>
        <dbReference type="Ensembl" id="ENSMAMP00000003191.2"/>
    </source>
</evidence>
<feature type="domain" description="Ig-like" evidence="5">
    <location>
        <begin position="197"/>
        <end position="272"/>
    </location>
</feature>
<dbReference type="GeneTree" id="ENSGT01010000222294"/>
<dbReference type="SMART" id="SM00409">
    <property type="entry name" value="IG"/>
    <property type="match status" value="2"/>
</dbReference>
<evidence type="ECO:0000256" key="4">
    <source>
        <dbReference type="ARBA" id="ARBA00046458"/>
    </source>
</evidence>
<dbReference type="Pfam" id="PF13895">
    <property type="entry name" value="Ig_2"/>
    <property type="match status" value="2"/>
</dbReference>
<dbReference type="STRING" id="205130.ENSMAMP00000003191"/>
<comment type="function">
    <text evidence="3">Most highly expressed siglec (sialic acid-binding immunoglobulin-like lectin) on B-cells that plays a role in various aspects of B-cell biology including differentiation, antigen presentation, and trafficking to bone marrow. Binds to alpha 2,6-linked sialic acid residues of surface molecules such as CD22 itself, CD45 and IgM in a cis configuration. Can also bind to ligands on other cells as an adhesion molecule in a trans configuration. Acts as an inhibitory coreceptor on the surface of B-cells and inhibits B-cell receptor induced signaling, characterized by inhibition of the calcium mobilization and cellular activation. Mechanistically, the immunoreceptor tyrosine-based inhibitory motif domain is phosphorylated by the Src kinase LYN, which in turn leads to the recruitment of the protein tyrosine phosphatase 1/PTPN6, leading to the negative regulation of BCR signaling. If this negative signaling from is of sufficient strength, apoptosis of the B-cell can be induced.</text>
</comment>
<reference evidence="6" key="2">
    <citation type="submission" date="2025-09" db="UniProtKB">
        <authorList>
            <consortium name="Ensembl"/>
        </authorList>
    </citation>
    <scope>IDENTIFICATION</scope>
</reference>
<feature type="domain" description="Ig-like" evidence="5">
    <location>
        <begin position="109"/>
        <end position="183"/>
    </location>
</feature>
<dbReference type="AlphaFoldDB" id="A0A3Q3L105"/>
<keyword evidence="7" id="KW-1185">Reference proteome</keyword>
<dbReference type="PANTHER" id="PTHR46013:SF4">
    <property type="entry name" value="B-CELL RECEPTOR CD22-RELATED"/>
    <property type="match status" value="1"/>
</dbReference>
<dbReference type="SMART" id="SM00408">
    <property type="entry name" value="IGc2"/>
    <property type="match status" value="2"/>
</dbReference>
<evidence type="ECO:0000259" key="5">
    <source>
        <dbReference type="PROSITE" id="PS50835"/>
    </source>
</evidence>
<feature type="domain" description="Ig-like" evidence="5">
    <location>
        <begin position="283"/>
        <end position="342"/>
    </location>
</feature>
<sequence>ISAVLCVTAVRGHWAVTYTSTQVCAIKGSTVNIQCSYRYPSRIQGHDTVVQKEFWQTTIVPEDLTTRVQYQCEDKTCTLTIRDLRETDSAQYNFRFITNQPGGKYSGSPGVTLTVRALQLQVHVSRSTVNQFPPWIELTCHSSCQLPDHTSYVWYRNEQKAEGEKRYFHLQTVDPADRYYCAIKGPEGFPSSPVYAPKLLSVSVSPSAEIVEGSSLTLTCSSDANPAAKHTWYKRNHTLLSKEPQLLFNSIQSTDSGEYYCTAENDLGKTTSGSIFIHVAYPPKLLSVSVSPSAEIVEGSSVTLTCSSDANPAANYTWYKENEDCYFSCYFALYMEPTQLRV</sequence>
<evidence type="ECO:0000256" key="2">
    <source>
        <dbReference type="ARBA" id="ARBA00041781"/>
    </source>
</evidence>
<dbReference type="Gene3D" id="2.60.40.10">
    <property type="entry name" value="Immunoglobulins"/>
    <property type="match status" value="3"/>
</dbReference>
<proteinExistence type="predicted"/>
<comment type="subunit">
    <text evidence="4">Predominantly monomer of isoform CD22-beta. Also found as heterodimer of isoform CD22-beta and a shorter isoform. Interacts with PTPN6/SHP-1, LYN, SYK, PIK3R1/PIK3R2 and PLCG1 upon phosphorylation. Interacts with GRB2, INPP5D and SHC1 upon phosphorylation. May form a complex with INPP5D/SHIP, GRB2 and SHC1.</text>
</comment>
<dbReference type="Proteomes" id="UP000261640">
    <property type="component" value="Unplaced"/>
</dbReference>
<dbReference type="InterPro" id="IPR003599">
    <property type="entry name" value="Ig_sub"/>
</dbReference>
<dbReference type="InterPro" id="IPR013783">
    <property type="entry name" value="Ig-like_fold"/>
</dbReference>
<accession>A0A3Q3L105</accession>
<name>A0A3Q3L105_9TELE</name>
<evidence type="ECO:0000256" key="1">
    <source>
        <dbReference type="ARBA" id="ARBA00040106"/>
    </source>
</evidence>
<dbReference type="SUPFAM" id="SSF48726">
    <property type="entry name" value="Immunoglobulin"/>
    <property type="match status" value="4"/>
</dbReference>
<dbReference type="InterPro" id="IPR003598">
    <property type="entry name" value="Ig_sub2"/>
</dbReference>